<comment type="caution">
    <text evidence="1">The sequence shown here is derived from an EMBL/GenBank/DDBJ whole genome shotgun (WGS) entry which is preliminary data.</text>
</comment>
<proteinExistence type="predicted"/>
<dbReference type="Gene3D" id="3.40.30.10">
    <property type="entry name" value="Glutaredoxin"/>
    <property type="match status" value="1"/>
</dbReference>
<gene>
    <name evidence="1" type="ORF">DWX20_03885</name>
</gene>
<sequence length="193" mass="22260">MMKKLMMIVLCVFMLGCTPKEQYKLDYVTDGSISQFTEITDKEPSIKEISLPSAITFFENKYSGVMVFAKPDSRYSQKAFAVLNQVAKDAGVTVYYVDVSRKFYKTEEEFTRYREKVEEFIDVTYLENQQGGKSLYIPDVMAVKNGRVVDFHVGILDDYDLDVNPKMTEEQYQKIYNIYADLIKITTAKDAAK</sequence>
<organism evidence="1 2">
    <name type="scientific">Solobacterium moorei</name>
    <dbReference type="NCBI Taxonomy" id="102148"/>
    <lineage>
        <taxon>Bacteria</taxon>
        <taxon>Bacillati</taxon>
        <taxon>Bacillota</taxon>
        <taxon>Erysipelotrichia</taxon>
        <taxon>Erysipelotrichales</taxon>
        <taxon>Erysipelotrichaceae</taxon>
        <taxon>Solobacterium</taxon>
    </lineage>
</organism>
<evidence type="ECO:0000313" key="2">
    <source>
        <dbReference type="Proteomes" id="UP000284731"/>
    </source>
</evidence>
<dbReference type="RefSeq" id="WP_118764566.1">
    <property type="nucleotide sequence ID" value="NZ_CABJCF010000002.1"/>
</dbReference>
<dbReference type="AlphaFoldDB" id="A0A412PEB2"/>
<protein>
    <submittedName>
        <fullName evidence="1">Uncharacterized protein</fullName>
    </submittedName>
</protein>
<evidence type="ECO:0000313" key="1">
    <source>
        <dbReference type="EMBL" id="RGT55957.1"/>
    </source>
</evidence>
<accession>A0A412PEB2</accession>
<dbReference type="InterPro" id="IPR039555">
    <property type="entry name" value="TraF/TrbB"/>
</dbReference>
<dbReference type="EMBL" id="QRWX01000002">
    <property type="protein sequence ID" value="RGT55957.1"/>
    <property type="molecule type" value="Genomic_DNA"/>
</dbReference>
<dbReference type="InterPro" id="IPR036249">
    <property type="entry name" value="Thioredoxin-like_sf"/>
</dbReference>
<dbReference type="Pfam" id="PF13728">
    <property type="entry name" value="TraF"/>
    <property type="match status" value="1"/>
</dbReference>
<name>A0A412PEB2_9FIRM</name>
<dbReference type="SUPFAM" id="SSF52833">
    <property type="entry name" value="Thioredoxin-like"/>
    <property type="match status" value="1"/>
</dbReference>
<dbReference type="Proteomes" id="UP000284731">
    <property type="component" value="Unassembled WGS sequence"/>
</dbReference>
<dbReference type="PROSITE" id="PS51257">
    <property type="entry name" value="PROKAR_LIPOPROTEIN"/>
    <property type="match status" value="1"/>
</dbReference>
<reference evidence="1 2" key="1">
    <citation type="submission" date="2018-08" db="EMBL/GenBank/DDBJ databases">
        <title>A genome reference for cultivated species of the human gut microbiota.</title>
        <authorList>
            <person name="Zou Y."/>
            <person name="Xue W."/>
            <person name="Luo G."/>
        </authorList>
    </citation>
    <scope>NUCLEOTIDE SEQUENCE [LARGE SCALE GENOMIC DNA]</scope>
    <source>
        <strain evidence="1 2">AF18-46</strain>
    </source>
</reference>